<proteinExistence type="predicted"/>
<dbReference type="PANTHER" id="PTHR13061:SF29">
    <property type="entry name" value="GAMMA CARBONIC ANHYDRASE-LIKE 1, MITOCHONDRIAL-RELATED"/>
    <property type="match status" value="1"/>
</dbReference>
<keyword evidence="1" id="KW-0808">Transferase</keyword>
<comment type="caution">
    <text evidence="1">The sequence shown here is derived from an EMBL/GenBank/DDBJ whole genome shotgun (WGS) entry which is preliminary data.</text>
</comment>
<accession>A0A840UIZ9</accession>
<dbReference type="InterPro" id="IPR050484">
    <property type="entry name" value="Transf_Hexapept/Carb_Anhydrase"/>
</dbReference>
<sequence length="183" mass="19396">MIRDFGGVNPVIDKKAYVFEEACVVGDVEIGEYSSVWFNATVRGDVAPVKIGKYTNIQDNAVLHVADNLPCVLGDYVTVGHSAVLHACTVEEHCLIGMSATVLDGAVIGKGSIVGAGALVTKNTVIPPNSLVLGSPAKVVKTLDDKSLESIHSQAIKYKAEWTLGYKIMPDADGEQYHGGKIV</sequence>
<dbReference type="SUPFAM" id="SSF51161">
    <property type="entry name" value="Trimeric LpxA-like enzymes"/>
    <property type="match status" value="1"/>
</dbReference>
<dbReference type="EMBL" id="JACHFH010000006">
    <property type="protein sequence ID" value="MBB5335587.1"/>
    <property type="molecule type" value="Genomic_DNA"/>
</dbReference>
<dbReference type="CDD" id="cd04645">
    <property type="entry name" value="LbH_gamma_CA_like"/>
    <property type="match status" value="1"/>
</dbReference>
<dbReference type="Pfam" id="PF00132">
    <property type="entry name" value="Hexapep"/>
    <property type="match status" value="1"/>
</dbReference>
<dbReference type="Gene3D" id="2.160.10.10">
    <property type="entry name" value="Hexapeptide repeat proteins"/>
    <property type="match status" value="1"/>
</dbReference>
<dbReference type="AlphaFoldDB" id="A0A840UIZ9"/>
<dbReference type="InterPro" id="IPR011004">
    <property type="entry name" value="Trimer_LpxA-like_sf"/>
</dbReference>
<dbReference type="RefSeq" id="WP_183859703.1">
    <property type="nucleotide sequence ID" value="NZ_JACHFH010000006.1"/>
</dbReference>
<dbReference type="InterPro" id="IPR047324">
    <property type="entry name" value="LbH_gamma_CA-like"/>
</dbReference>
<dbReference type="Proteomes" id="UP000559117">
    <property type="component" value="Unassembled WGS sequence"/>
</dbReference>
<evidence type="ECO:0000313" key="1">
    <source>
        <dbReference type="EMBL" id="MBB5335587.1"/>
    </source>
</evidence>
<evidence type="ECO:0000313" key="2">
    <source>
        <dbReference type="Proteomes" id="UP000559117"/>
    </source>
</evidence>
<organism evidence="1 2">
    <name type="scientific">Pectinatus brassicae</name>
    <dbReference type="NCBI Taxonomy" id="862415"/>
    <lineage>
        <taxon>Bacteria</taxon>
        <taxon>Bacillati</taxon>
        <taxon>Bacillota</taxon>
        <taxon>Negativicutes</taxon>
        <taxon>Selenomonadales</taxon>
        <taxon>Selenomonadaceae</taxon>
        <taxon>Pectinatus</taxon>
    </lineage>
</organism>
<dbReference type="InterPro" id="IPR001451">
    <property type="entry name" value="Hexapep"/>
</dbReference>
<protein>
    <submittedName>
        <fullName evidence="1">Carbonic anhydrase/acetyltransferase-like protein (Isoleucine patch superfamily)</fullName>
    </submittedName>
</protein>
<dbReference type="GO" id="GO:0016740">
    <property type="term" value="F:transferase activity"/>
    <property type="evidence" value="ECO:0007669"/>
    <property type="project" value="UniProtKB-KW"/>
</dbReference>
<dbReference type="PANTHER" id="PTHR13061">
    <property type="entry name" value="DYNACTIN SUBUNIT P25"/>
    <property type="match status" value="1"/>
</dbReference>
<gene>
    <name evidence="1" type="ORF">HNR32_000714</name>
</gene>
<keyword evidence="2" id="KW-1185">Reference proteome</keyword>
<reference evidence="1 2" key="1">
    <citation type="submission" date="2020-08" db="EMBL/GenBank/DDBJ databases">
        <title>Genomic Encyclopedia of Type Strains, Phase IV (KMG-IV): sequencing the most valuable type-strain genomes for metagenomic binning, comparative biology and taxonomic classification.</title>
        <authorList>
            <person name="Goeker M."/>
        </authorList>
    </citation>
    <scope>NUCLEOTIDE SEQUENCE [LARGE SCALE GENOMIC DNA]</scope>
    <source>
        <strain evidence="1 2">DSM 24661</strain>
    </source>
</reference>
<name>A0A840UIZ9_9FIRM</name>